<dbReference type="SUPFAM" id="SSF54285">
    <property type="entry name" value="MoaD/ThiS"/>
    <property type="match status" value="1"/>
</dbReference>
<dbReference type="InterPro" id="IPR005346">
    <property type="entry name" value="RnfH"/>
</dbReference>
<proteinExistence type="inferred from homology"/>
<dbReference type="Pfam" id="PF03658">
    <property type="entry name" value="Ub-RnfH"/>
    <property type="match status" value="1"/>
</dbReference>
<comment type="similarity">
    <text evidence="1 2">Belongs to the UPF0125 (RnfH) family.</text>
</comment>
<dbReference type="eggNOG" id="COG2914">
    <property type="taxonomic scope" value="Bacteria"/>
</dbReference>
<sequence>MIDIAIAYVALDGKQYYEELSVPDGTTIYQAIERSGWFELPELADFKVWCANNHTQNPNHRAWYVGIYSQKQKLDAIVQQGDRIEIYRSLSHDPMSRRKNRSKSLMKCKSPKM</sequence>
<dbReference type="PANTHER" id="PTHR37483:SF1">
    <property type="entry name" value="UPF0125 PROTEIN RATB"/>
    <property type="match status" value="1"/>
</dbReference>
<dbReference type="PANTHER" id="PTHR37483">
    <property type="entry name" value="UPF0125 PROTEIN RATB"/>
    <property type="match status" value="1"/>
</dbReference>
<evidence type="ECO:0000313" key="5">
    <source>
        <dbReference type="Proteomes" id="UP000035860"/>
    </source>
</evidence>
<dbReference type="AlphaFoldDB" id="A0A066UKG6"/>
<dbReference type="InterPro" id="IPR016155">
    <property type="entry name" value="Mopterin_synth/thiamin_S_b"/>
</dbReference>
<keyword evidence="5" id="KW-1185">Reference proteome</keyword>
<feature type="compositionally biased region" description="Basic residues" evidence="3">
    <location>
        <begin position="97"/>
        <end position="113"/>
    </location>
</feature>
<comment type="caution">
    <text evidence="4">The sequence shown here is derived from an EMBL/GenBank/DDBJ whole genome shotgun (WGS) entry which is preliminary data.</text>
</comment>
<evidence type="ECO:0000313" key="4">
    <source>
        <dbReference type="EMBL" id="KDN24649.1"/>
    </source>
</evidence>
<dbReference type="Gene3D" id="3.10.20.280">
    <property type="entry name" value="RnfH-like"/>
    <property type="match status" value="1"/>
</dbReference>
<organism evidence="4 5">
    <name type="scientific">Moraxella bovoculi 237</name>
    <dbReference type="NCBI Taxonomy" id="743974"/>
    <lineage>
        <taxon>Bacteria</taxon>
        <taxon>Pseudomonadati</taxon>
        <taxon>Pseudomonadota</taxon>
        <taxon>Gammaproteobacteria</taxon>
        <taxon>Moraxellales</taxon>
        <taxon>Moraxellaceae</taxon>
        <taxon>Moraxella</taxon>
    </lineage>
</organism>
<dbReference type="Proteomes" id="UP000035860">
    <property type="component" value="Unassembled WGS sequence"/>
</dbReference>
<evidence type="ECO:0000256" key="2">
    <source>
        <dbReference type="HAMAP-Rule" id="MF_00460"/>
    </source>
</evidence>
<feature type="region of interest" description="Disordered" evidence="3">
    <location>
        <begin position="92"/>
        <end position="113"/>
    </location>
</feature>
<gene>
    <name evidence="4" type="ORF">MBO_07977</name>
</gene>
<reference evidence="4 5" key="1">
    <citation type="journal article" date="2014" name="Genome Announc.">
        <title>Draft Genome Sequence of Moraxella bovoculi Strain 237T (ATCC BAA-1259T) Isolated from a Calf with Infectious Bovine Keratoconjunctivitis.</title>
        <authorList>
            <person name="Calcutt M.J."/>
            <person name="Foecking M.F."/>
            <person name="Martin N.T."/>
            <person name="Mhlanga-Mutangadura T."/>
            <person name="Reilly T.J."/>
        </authorList>
    </citation>
    <scope>NUCLEOTIDE SEQUENCE [LARGE SCALE GENOMIC DNA]</scope>
    <source>
        <strain evidence="4 5">237</strain>
    </source>
</reference>
<name>A0A066UKG6_9GAMM</name>
<protein>
    <recommendedName>
        <fullName evidence="2">UPF0125 protein MBO_07977</fullName>
    </recommendedName>
</protein>
<dbReference type="HAMAP" id="MF_00460">
    <property type="entry name" value="UPF0125_RnfH"/>
    <property type="match status" value="1"/>
</dbReference>
<evidence type="ECO:0000256" key="3">
    <source>
        <dbReference type="SAM" id="MobiDB-lite"/>
    </source>
</evidence>
<dbReference type="EMBL" id="AOMT01000028">
    <property type="protein sequence ID" value="KDN24649.1"/>
    <property type="molecule type" value="Genomic_DNA"/>
</dbReference>
<evidence type="ECO:0000256" key="1">
    <source>
        <dbReference type="ARBA" id="ARBA00010645"/>
    </source>
</evidence>
<dbReference type="RefSeq" id="WP_227712705.1">
    <property type="nucleotide sequence ID" value="NZ_AOMT01000028.1"/>
</dbReference>
<accession>A0A066UKG6</accession>
<dbReference type="InterPro" id="IPR037021">
    <property type="entry name" value="RnfH_sf"/>
</dbReference>